<name>A0ABC8TR93_9AQUA</name>
<dbReference type="InterPro" id="IPR036412">
    <property type="entry name" value="HAD-like_sf"/>
</dbReference>
<evidence type="ECO:0000313" key="4">
    <source>
        <dbReference type="EMBL" id="CAK9170140.1"/>
    </source>
</evidence>
<reference evidence="4 5" key="1">
    <citation type="submission" date="2024-02" db="EMBL/GenBank/DDBJ databases">
        <authorList>
            <person name="Vignale AGUSTIN F."/>
            <person name="Sosa J E."/>
            <person name="Modenutti C."/>
        </authorList>
    </citation>
    <scope>NUCLEOTIDE SEQUENCE [LARGE SCALE GENOMIC DNA]</scope>
</reference>
<evidence type="ECO:0000256" key="2">
    <source>
        <dbReference type="ARBA" id="ARBA00022801"/>
    </source>
</evidence>
<keyword evidence="3" id="KW-0460">Magnesium</keyword>
<dbReference type="GO" id="GO:0046872">
    <property type="term" value="F:metal ion binding"/>
    <property type="evidence" value="ECO:0007669"/>
    <property type="project" value="UniProtKB-KW"/>
</dbReference>
<dbReference type="AlphaFoldDB" id="A0ABC8TR93"/>
<evidence type="ECO:0000256" key="1">
    <source>
        <dbReference type="ARBA" id="ARBA00022723"/>
    </source>
</evidence>
<dbReference type="InterPro" id="IPR008380">
    <property type="entry name" value="HAD-SF_hydro_IG_5-nucl"/>
</dbReference>
<dbReference type="PANTHER" id="PTHR12103">
    <property type="entry name" value="5'-NUCLEOTIDASE DOMAIN-CONTAINING"/>
    <property type="match status" value="1"/>
</dbReference>
<accession>A0ABC8TR93</accession>
<dbReference type="SUPFAM" id="SSF56784">
    <property type="entry name" value="HAD-like"/>
    <property type="match status" value="1"/>
</dbReference>
<evidence type="ECO:0000256" key="3">
    <source>
        <dbReference type="ARBA" id="ARBA00022842"/>
    </source>
</evidence>
<dbReference type="Pfam" id="PF05761">
    <property type="entry name" value="5_nucleotid"/>
    <property type="match status" value="1"/>
</dbReference>
<gene>
    <name evidence="4" type="ORF">ILEXP_LOCUS39626</name>
</gene>
<dbReference type="Proteomes" id="UP001642360">
    <property type="component" value="Unassembled WGS sequence"/>
</dbReference>
<comment type="caution">
    <text evidence="4">The sequence shown here is derived from an EMBL/GenBank/DDBJ whole genome shotgun (WGS) entry which is preliminary data.</text>
</comment>
<evidence type="ECO:0000313" key="5">
    <source>
        <dbReference type="Proteomes" id="UP001642360"/>
    </source>
</evidence>
<proteinExistence type="predicted"/>
<dbReference type="GO" id="GO:0016787">
    <property type="term" value="F:hydrolase activity"/>
    <property type="evidence" value="ECO:0007669"/>
    <property type="project" value="UniProtKB-KW"/>
</dbReference>
<keyword evidence="2" id="KW-0378">Hydrolase</keyword>
<organism evidence="4 5">
    <name type="scientific">Ilex paraguariensis</name>
    <name type="common">yerba mate</name>
    <dbReference type="NCBI Taxonomy" id="185542"/>
    <lineage>
        <taxon>Eukaryota</taxon>
        <taxon>Viridiplantae</taxon>
        <taxon>Streptophyta</taxon>
        <taxon>Embryophyta</taxon>
        <taxon>Tracheophyta</taxon>
        <taxon>Spermatophyta</taxon>
        <taxon>Magnoliopsida</taxon>
        <taxon>eudicotyledons</taxon>
        <taxon>Gunneridae</taxon>
        <taxon>Pentapetalae</taxon>
        <taxon>asterids</taxon>
        <taxon>campanulids</taxon>
        <taxon>Aquifoliales</taxon>
        <taxon>Aquifoliaceae</taxon>
        <taxon>Ilex</taxon>
    </lineage>
</organism>
<keyword evidence="1" id="KW-0479">Metal-binding</keyword>
<dbReference type="EMBL" id="CAUOFW020005436">
    <property type="protein sequence ID" value="CAK9170140.1"/>
    <property type="molecule type" value="Genomic_DNA"/>
</dbReference>
<dbReference type="PANTHER" id="PTHR12103:SF22">
    <property type="entry name" value="HAD-SUPERFAMILY HYDROLASE, SUBFAMILY IG, 5'-NUCLEOTIDASE"/>
    <property type="match status" value="1"/>
</dbReference>
<sequence>MAATTTYVKNPLLLFSSVVFPRENIRQPRICRCTVDATKSVSSTGGDVFSITSSNKCDVDYLGQSTKGDLNLNFGIDGKAALEGPIEEVARMEAEEAEKLLKHLGIPDPLSARHSPRGIFCSRTLNLRSISAIGYDMDYTLMHYNVMAWEGRAYDYCMDNLRNMGFPVDGLAFDPDLVIRGLVIDKEKGNLVKADRFGYVKRAMHGTKMLSTREVRCGSNLFILLIARIGKYELFAMLSVIKMG</sequence>
<keyword evidence="5" id="KW-1185">Reference proteome</keyword>
<protein>
    <submittedName>
        <fullName evidence="4">Uncharacterized protein</fullName>
    </submittedName>
</protein>